<keyword evidence="1" id="KW-0812">Transmembrane</keyword>
<accession>A0A514TP66</accession>
<evidence type="ECO:0000313" key="2">
    <source>
        <dbReference type="EMBL" id="QDJ94289.1"/>
    </source>
</evidence>
<organism evidence="2">
    <name type="scientific">strawberry-associated virus 1</name>
    <dbReference type="NCBI Taxonomy" id="2594796"/>
    <lineage>
        <taxon>Viruses</taxon>
        <taxon>Riboviria</taxon>
        <taxon>Orthornavirae</taxon>
        <taxon>Negarnaviricota</taxon>
        <taxon>Haploviricotina</taxon>
        <taxon>Monjiviricetes</taxon>
        <taxon>Mononegavirales</taxon>
        <taxon>Rhabdoviridae</taxon>
        <taxon>Betarhabdovirinae</taxon>
        <taxon>Alphacytorhabdovirus</taxon>
        <taxon>Alphacytorhabdovirus alphafragariae</taxon>
        <taxon>Cytorhabdovirus fragariae</taxon>
    </lineage>
</organism>
<proteinExistence type="predicted"/>
<reference evidence="2" key="1">
    <citation type="submission" date="2018-11" db="EMBL/GenBank/DDBJ databases">
        <authorList>
            <person name="Ding X."/>
            <person name="Chen D."/>
            <person name="Wu Z."/>
        </authorList>
    </citation>
    <scope>NUCLEOTIDE SEQUENCE</scope>
</reference>
<keyword evidence="1" id="KW-0472">Membrane</keyword>
<keyword evidence="1" id="KW-1133">Transmembrane helix</keyword>
<gene>
    <name evidence="2" type="primary">P6</name>
</gene>
<evidence type="ECO:0000256" key="1">
    <source>
        <dbReference type="SAM" id="Phobius"/>
    </source>
</evidence>
<name>A0A514TP66_9RHAB</name>
<sequence length="69" mass="7685">MPSIRDVANAVLGTTDDGPGDISLDLPEVSSDTYQLIIFCLLIGKLILVVFLLWLRKKNASLTARLRWK</sequence>
<dbReference type="Proteomes" id="UP001243185">
    <property type="component" value="Segment"/>
</dbReference>
<protein>
    <submittedName>
        <fullName evidence="2">P6 protein</fullName>
    </submittedName>
</protein>
<feature type="transmembrane region" description="Helical" evidence="1">
    <location>
        <begin position="34"/>
        <end position="55"/>
    </location>
</feature>
<dbReference type="EMBL" id="MK159261">
    <property type="protein sequence ID" value="QDJ94289.1"/>
    <property type="molecule type" value="Genomic_RNA"/>
</dbReference>